<evidence type="ECO:0000313" key="2">
    <source>
        <dbReference type="EMBL" id="ENN83168.1"/>
    </source>
</evidence>
<protein>
    <submittedName>
        <fullName evidence="2">Uncharacterized protein</fullName>
    </submittedName>
</protein>
<feature type="region of interest" description="Disordered" evidence="1">
    <location>
        <begin position="176"/>
        <end position="201"/>
    </location>
</feature>
<dbReference type="HOGENOM" id="CLU_880717_0_0_1"/>
<dbReference type="EMBL" id="KB736662">
    <property type="protein sequence ID" value="ENN83168.1"/>
    <property type="molecule type" value="Genomic_DNA"/>
</dbReference>
<dbReference type="OMA" id="SSIIMEH"/>
<feature type="region of interest" description="Disordered" evidence="1">
    <location>
        <begin position="1"/>
        <end position="24"/>
    </location>
</feature>
<evidence type="ECO:0000256" key="1">
    <source>
        <dbReference type="SAM" id="MobiDB-lite"/>
    </source>
</evidence>
<dbReference type="OrthoDB" id="75250at2759"/>
<proteinExistence type="predicted"/>
<name>N6TYJ9_DENPD</name>
<feature type="compositionally biased region" description="Polar residues" evidence="1">
    <location>
        <begin position="1"/>
        <end position="10"/>
    </location>
</feature>
<dbReference type="InterPro" id="IPR051696">
    <property type="entry name" value="DENN_Domain_GEFs"/>
</dbReference>
<dbReference type="GO" id="GO:0032483">
    <property type="term" value="P:regulation of Rab protein signal transduction"/>
    <property type="evidence" value="ECO:0007669"/>
    <property type="project" value="TreeGrafter"/>
</dbReference>
<dbReference type="GO" id="GO:0005085">
    <property type="term" value="F:guanyl-nucleotide exchange factor activity"/>
    <property type="evidence" value="ECO:0007669"/>
    <property type="project" value="UniProtKB-ARBA"/>
</dbReference>
<organism evidence="2">
    <name type="scientific">Dendroctonus ponderosae</name>
    <name type="common">Mountain pine beetle</name>
    <dbReference type="NCBI Taxonomy" id="77166"/>
    <lineage>
        <taxon>Eukaryota</taxon>
        <taxon>Metazoa</taxon>
        <taxon>Ecdysozoa</taxon>
        <taxon>Arthropoda</taxon>
        <taxon>Hexapoda</taxon>
        <taxon>Insecta</taxon>
        <taxon>Pterygota</taxon>
        <taxon>Neoptera</taxon>
        <taxon>Endopterygota</taxon>
        <taxon>Coleoptera</taxon>
        <taxon>Polyphaga</taxon>
        <taxon>Cucujiformia</taxon>
        <taxon>Curculionidae</taxon>
        <taxon>Scolytinae</taxon>
        <taxon>Dendroctonus</taxon>
    </lineage>
</organism>
<reference evidence="2" key="1">
    <citation type="journal article" date="2013" name="Genome Biol.">
        <title>Draft genome of the mountain pine beetle, Dendroctonus ponderosae Hopkins, a major forest pest.</title>
        <authorList>
            <person name="Keeling C.I."/>
            <person name="Yuen M.M."/>
            <person name="Liao N.Y."/>
            <person name="Docking T.R."/>
            <person name="Chan S.K."/>
            <person name="Taylor G.A."/>
            <person name="Palmquist D.L."/>
            <person name="Jackman S.D."/>
            <person name="Nguyen A."/>
            <person name="Li M."/>
            <person name="Henderson H."/>
            <person name="Janes J.K."/>
            <person name="Zhao Y."/>
            <person name="Pandoh P."/>
            <person name="Moore R."/>
            <person name="Sperling F.A."/>
            <person name="Huber D.P."/>
            <person name="Birol I."/>
            <person name="Jones S.J."/>
            <person name="Bohlmann J."/>
        </authorList>
    </citation>
    <scope>NUCLEOTIDE SEQUENCE</scope>
</reference>
<feature type="non-terminal residue" evidence="2">
    <location>
        <position position="1"/>
    </location>
</feature>
<accession>N6TYJ9</accession>
<dbReference type="GO" id="GO:0031410">
    <property type="term" value="C:cytoplasmic vesicle"/>
    <property type="evidence" value="ECO:0007669"/>
    <property type="project" value="TreeGrafter"/>
</dbReference>
<dbReference type="AlphaFoldDB" id="N6TYJ9"/>
<sequence>MGSYRGSCTNLKDYEEPLPESLYPTPEEAKAESDVDITLTTCSQCHNCNRLLYDEDIMANWSAEDSNLNTLCHACGKPTVPLLTVTISGREMRNCDPFSVPYLNPLVLRKELENILAREGDLSSGNCFQSVADSKFIDEHPIIYWNLIWTFERINIQTHLPNLYFKHRVDVQTNSSKANGKADLKEEDDDKQDGGSSMRLVEEGTDPLTQELAVIGKFMQQIINYIRVNDLAEPIKSLTYEREQLSKKIAYSIYRDILFLACKVLGRAQIDINAFDKEYTMAYSRYCERAALEVQDKPISLSALYCRQYFRPLLLP</sequence>
<dbReference type="PANTHER" id="PTHR12296">
    <property type="entry name" value="DENN DOMAIN-CONTAINING PROTEIN 4"/>
    <property type="match status" value="1"/>
</dbReference>
<gene>
    <name evidence="2" type="ORF">YQE_00470</name>
</gene>
<dbReference type="PANTHER" id="PTHR12296:SF30">
    <property type="entry name" value="DENN DOMAIN-CONTAINING PROTEIN CRAG"/>
    <property type="match status" value="1"/>
</dbReference>